<dbReference type="HOGENOM" id="CLU_040135_1_0_5"/>
<dbReference type="CDD" id="cd16441">
    <property type="entry name" value="beta_Kdo_transferase_KpsS"/>
    <property type="match status" value="1"/>
</dbReference>
<sequence>MSGTADRAGPSLAFAAARTALPAPQAGQGVQAARAAEGTGGDFSGRCFLFLQGPASPFGFRLARTLAGRGARIVKVHLCGGDLVFWPARARLFRGRPQDWPTYLERLMAEEAVSDVVLFGDCRPYHAPAVRLGHARGLRLHLLEEGYVRPGWITCERRGVNAHSDLPRAPESLREVAVTVAEPPSRAPLPEPFPRRAMWDVAWHAGFAALAPLFHRYRRHTLAHPAVDYAGWIVRWLNSNSATKRDRTARARLGEGVSYFLLPLQLEGDYQMRAHSSFRSVEEVVRLVLASFARSAPAGAVLAVKRHPYDTSLPATRRKVERVAAEFGLTERVVFIEGGDIEPLVKASAGVVLVNSTTALQALRHNKPLKVLGRATYDMPGLAHQGPLDGFWHEAAAPDPRLVEAYRRVVLARTQIAGGFFAPAAIERAVVGLVARMAEEARPA</sequence>
<dbReference type="EMBL" id="CP002026">
    <property type="protein sequence ID" value="ADH89066.1"/>
    <property type="molecule type" value="Genomic_DNA"/>
</dbReference>
<accession>D6ZYF4</accession>
<dbReference type="GO" id="GO:0000271">
    <property type="term" value="P:polysaccharide biosynthetic process"/>
    <property type="evidence" value="ECO:0007669"/>
    <property type="project" value="InterPro"/>
</dbReference>
<gene>
    <name evidence="1" type="ordered locus">Snov_1762</name>
</gene>
<evidence type="ECO:0000313" key="1">
    <source>
        <dbReference type="EMBL" id="ADH89066.1"/>
    </source>
</evidence>
<protein>
    <submittedName>
        <fullName evidence="1">Capsule polysaccharide biosynthesis protein</fullName>
    </submittedName>
</protein>
<dbReference type="Proteomes" id="UP000006633">
    <property type="component" value="Chromosome"/>
</dbReference>
<dbReference type="RefSeq" id="WP_013166570.1">
    <property type="nucleotide sequence ID" value="NC_014217.1"/>
</dbReference>
<dbReference type="OrthoDB" id="9794206at2"/>
<dbReference type="GO" id="GO:0015774">
    <property type="term" value="P:polysaccharide transport"/>
    <property type="evidence" value="ECO:0007669"/>
    <property type="project" value="InterPro"/>
</dbReference>
<dbReference type="AlphaFoldDB" id="D6ZYF4"/>
<dbReference type="eggNOG" id="COG3562">
    <property type="taxonomic scope" value="Bacteria"/>
</dbReference>
<dbReference type="Pfam" id="PF05159">
    <property type="entry name" value="Capsule_synth"/>
    <property type="match status" value="1"/>
</dbReference>
<proteinExistence type="predicted"/>
<keyword evidence="2" id="KW-1185">Reference proteome</keyword>
<organism evidence="1 2">
    <name type="scientific">Ancylobacter novellus (strain ATCC 8093 / DSM 506 / JCM 20403 / CCM 1077 / IAM 12100 / NBRC 12443 / NCIMB 10456)</name>
    <name type="common">Starkeya novella</name>
    <dbReference type="NCBI Taxonomy" id="639283"/>
    <lineage>
        <taxon>Bacteria</taxon>
        <taxon>Pseudomonadati</taxon>
        <taxon>Pseudomonadota</taxon>
        <taxon>Alphaproteobacteria</taxon>
        <taxon>Hyphomicrobiales</taxon>
        <taxon>Xanthobacteraceae</taxon>
        <taxon>Ancylobacter</taxon>
    </lineage>
</organism>
<dbReference type="STRING" id="639283.Snov_1762"/>
<name>D6ZYF4_ANCN5</name>
<reference evidence="1 2" key="1">
    <citation type="journal article" date="2012" name="Stand. Genomic Sci.">
        <title>Complete genome sequence of the facultatively chemolithoautotrophic and methylotrophic alpha Proteobacterium Starkeya novella type strain (ATCC 8093(T)).</title>
        <authorList>
            <person name="Kappler U."/>
            <person name="Davenport K."/>
            <person name="Beatson S."/>
            <person name="Lucas S."/>
            <person name="Lapidus A."/>
            <person name="Copeland A."/>
            <person name="Berry K.W."/>
            <person name="Glavina Del Rio T."/>
            <person name="Hammon N."/>
            <person name="Dalin E."/>
            <person name="Tice H."/>
            <person name="Pitluck S."/>
            <person name="Richardson P."/>
            <person name="Bruce D."/>
            <person name="Goodwin L.A."/>
            <person name="Han C."/>
            <person name="Tapia R."/>
            <person name="Detter J.C."/>
            <person name="Chang Y.J."/>
            <person name="Jeffries C.D."/>
            <person name="Land M."/>
            <person name="Hauser L."/>
            <person name="Kyrpides N.C."/>
            <person name="Goker M."/>
            <person name="Ivanova N."/>
            <person name="Klenk H.P."/>
            <person name="Woyke T."/>
        </authorList>
    </citation>
    <scope>NUCLEOTIDE SEQUENCE [LARGE SCALE GENOMIC DNA]</scope>
    <source>
        <strain evidence="2">ATCC 8093 / DSM 506 / JCM 20403 / CCM 1077 / IAM 12100 / NBRC 12443 / NCIMB 10456</strain>
    </source>
</reference>
<dbReference type="KEGG" id="sno:Snov_1762"/>
<evidence type="ECO:0000313" key="2">
    <source>
        <dbReference type="Proteomes" id="UP000006633"/>
    </source>
</evidence>
<dbReference type="InterPro" id="IPR007833">
    <property type="entry name" value="Capsule_polysaccharide_synth"/>
</dbReference>